<dbReference type="Proteomes" id="UP000789524">
    <property type="component" value="Unassembled WGS sequence"/>
</dbReference>
<keyword evidence="3" id="KW-1185">Reference proteome</keyword>
<sequence length="119" mass="13218">MHSRVHTFTITAVDKVNATTINIASLSIDHGITCIEEEGVVLQDHTNFAVFFLALHRLNGDRSEEHRKVGGERSSPGRERQRGASDAFWRRLPVRLADGSADTLVSAWYRHLAHTVGGD</sequence>
<evidence type="ECO:0000313" key="3">
    <source>
        <dbReference type="Proteomes" id="UP000789524"/>
    </source>
</evidence>
<feature type="compositionally biased region" description="Basic and acidic residues" evidence="1">
    <location>
        <begin position="62"/>
        <end position="83"/>
    </location>
</feature>
<protein>
    <submittedName>
        <fullName evidence="2">(African queen) hypothetical protein</fullName>
    </submittedName>
</protein>
<dbReference type="AlphaFoldDB" id="A0A8J2QCH8"/>
<proteinExistence type="predicted"/>
<reference evidence="2" key="1">
    <citation type="submission" date="2021-09" db="EMBL/GenBank/DDBJ databases">
        <authorList>
            <person name="Martin H S."/>
        </authorList>
    </citation>
    <scope>NUCLEOTIDE SEQUENCE</scope>
</reference>
<evidence type="ECO:0000256" key="1">
    <source>
        <dbReference type="SAM" id="MobiDB-lite"/>
    </source>
</evidence>
<dbReference type="OrthoDB" id="7470175at2759"/>
<organism evidence="2 3">
    <name type="scientific">Danaus chrysippus</name>
    <name type="common">African queen</name>
    <dbReference type="NCBI Taxonomy" id="151541"/>
    <lineage>
        <taxon>Eukaryota</taxon>
        <taxon>Metazoa</taxon>
        <taxon>Ecdysozoa</taxon>
        <taxon>Arthropoda</taxon>
        <taxon>Hexapoda</taxon>
        <taxon>Insecta</taxon>
        <taxon>Pterygota</taxon>
        <taxon>Neoptera</taxon>
        <taxon>Endopterygota</taxon>
        <taxon>Lepidoptera</taxon>
        <taxon>Glossata</taxon>
        <taxon>Ditrysia</taxon>
        <taxon>Papilionoidea</taxon>
        <taxon>Nymphalidae</taxon>
        <taxon>Danainae</taxon>
        <taxon>Danaini</taxon>
        <taxon>Danaina</taxon>
        <taxon>Danaus</taxon>
        <taxon>Anosia</taxon>
    </lineage>
</organism>
<gene>
    <name evidence="2" type="ORF">DCHRY22_LOCUS1549</name>
</gene>
<name>A0A8J2QCH8_9NEOP</name>
<evidence type="ECO:0000313" key="2">
    <source>
        <dbReference type="EMBL" id="CAG9559747.1"/>
    </source>
</evidence>
<feature type="region of interest" description="Disordered" evidence="1">
    <location>
        <begin position="62"/>
        <end position="84"/>
    </location>
</feature>
<dbReference type="EMBL" id="CAKASE010000044">
    <property type="protein sequence ID" value="CAG9559747.1"/>
    <property type="molecule type" value="Genomic_DNA"/>
</dbReference>
<accession>A0A8J2QCH8</accession>
<comment type="caution">
    <text evidence="2">The sequence shown here is derived from an EMBL/GenBank/DDBJ whole genome shotgun (WGS) entry which is preliminary data.</text>
</comment>